<feature type="signal peptide" evidence="1">
    <location>
        <begin position="1"/>
        <end position="28"/>
    </location>
</feature>
<sequence>MQNFRVNPGKRLAVAALAASLSAGLAQAAQPVGWLDTVNTTTIAGWALDPDFAGPVMIHIYVDGNLFDAIPANNFRPDVGAHAFHYTFASLGNGNHTVAAYVIGTNSAGQPDGENMGLTGSPKQVTASCSEIPQNQATHEWCRSNGEYFQNRQMDTTRLLNDKVLVGVNNSYGGMIGQLYSSDRSFNLIQEHGGAALQLSLWGYGNHNDGTTCNTIPDFATHPLDAPWNPIQAQADNCGWTGPANDVTSRQWVGSTYRVIKQNPYNFTKTGPFRGLTWAQDVTLGEAHARIDYATNYAGSFLTGPTLQEVPALYTGIGMNAKYMYADAGGNVITRDFPTVQAGQTMLPRPTEGWWSACDSSGTHCLTVATASPDIQTVRIRRPAEGDFGDITPIGCFSMTTNTSLTLYVFPYRYDAIINNVSVRNRIAQLIGRPTEAKAYPHRDCGPFPG</sequence>
<name>A0ABT7E414_9NEIS</name>
<keyword evidence="3" id="KW-1185">Reference proteome</keyword>
<comment type="caution">
    <text evidence="2">The sequence shown here is derived from an EMBL/GenBank/DDBJ whole genome shotgun (WGS) entry which is preliminary data.</text>
</comment>
<dbReference type="RefSeq" id="WP_284103311.1">
    <property type="nucleotide sequence ID" value="NZ_JARRAF010000083.1"/>
</dbReference>
<keyword evidence="1" id="KW-0732">Signal</keyword>
<protein>
    <submittedName>
        <fullName evidence="2">Uncharacterized protein</fullName>
    </submittedName>
</protein>
<evidence type="ECO:0000256" key="1">
    <source>
        <dbReference type="SAM" id="SignalP"/>
    </source>
</evidence>
<evidence type="ECO:0000313" key="3">
    <source>
        <dbReference type="Proteomes" id="UP001172778"/>
    </source>
</evidence>
<accession>A0ABT7E414</accession>
<proteinExistence type="predicted"/>
<gene>
    <name evidence="2" type="ORF">PZA18_23400</name>
</gene>
<evidence type="ECO:0000313" key="2">
    <source>
        <dbReference type="EMBL" id="MDK2126989.1"/>
    </source>
</evidence>
<reference evidence="2" key="1">
    <citation type="submission" date="2023-03" db="EMBL/GenBank/DDBJ databases">
        <title>Chitinimonas shenzhenensis gen. nov., sp. nov., a novel member of family Burkholderiaceae isolated from activated sludge collected in Shen Zhen, China.</title>
        <authorList>
            <person name="Wang X."/>
        </authorList>
    </citation>
    <scope>NUCLEOTIDE SEQUENCE</scope>
    <source>
        <strain evidence="2">DQS-5</strain>
    </source>
</reference>
<feature type="chain" id="PRO_5045958701" evidence="1">
    <location>
        <begin position="29"/>
        <end position="450"/>
    </location>
</feature>
<dbReference type="EMBL" id="JARRAF010000083">
    <property type="protein sequence ID" value="MDK2126989.1"/>
    <property type="molecule type" value="Genomic_DNA"/>
</dbReference>
<dbReference type="Proteomes" id="UP001172778">
    <property type="component" value="Unassembled WGS sequence"/>
</dbReference>
<organism evidence="2 3">
    <name type="scientific">Parachitinimonas caeni</name>
    <dbReference type="NCBI Taxonomy" id="3031301"/>
    <lineage>
        <taxon>Bacteria</taxon>
        <taxon>Pseudomonadati</taxon>
        <taxon>Pseudomonadota</taxon>
        <taxon>Betaproteobacteria</taxon>
        <taxon>Neisseriales</taxon>
        <taxon>Chitinibacteraceae</taxon>
        <taxon>Parachitinimonas</taxon>
    </lineage>
</organism>